<evidence type="ECO:0000256" key="1">
    <source>
        <dbReference type="ARBA" id="ARBA00009477"/>
    </source>
</evidence>
<evidence type="ECO:0000259" key="6">
    <source>
        <dbReference type="Pfam" id="PF25954"/>
    </source>
</evidence>
<feature type="domain" description="CusB-like beta-barrel" evidence="6">
    <location>
        <begin position="272"/>
        <end position="342"/>
    </location>
</feature>
<dbReference type="InterPro" id="IPR058792">
    <property type="entry name" value="Beta-barrel_RND_2"/>
</dbReference>
<dbReference type="Gene3D" id="1.10.287.470">
    <property type="entry name" value="Helix hairpin bin"/>
    <property type="match status" value="1"/>
</dbReference>
<dbReference type="Gene3D" id="2.40.420.20">
    <property type="match status" value="1"/>
</dbReference>
<feature type="region of interest" description="Disordered" evidence="3">
    <location>
        <begin position="1"/>
        <end position="25"/>
    </location>
</feature>
<evidence type="ECO:0000259" key="5">
    <source>
        <dbReference type="Pfam" id="PF25917"/>
    </source>
</evidence>
<dbReference type="Gene3D" id="2.40.50.100">
    <property type="match status" value="1"/>
</dbReference>
<keyword evidence="2" id="KW-0175">Coiled coil</keyword>
<feature type="compositionally biased region" description="Basic and acidic residues" evidence="3">
    <location>
        <begin position="1"/>
        <end position="10"/>
    </location>
</feature>
<dbReference type="RefSeq" id="WP_394848932.1">
    <property type="nucleotide sequence ID" value="NZ_CP089982.1"/>
</dbReference>
<keyword evidence="8" id="KW-1185">Reference proteome</keyword>
<dbReference type="PANTHER" id="PTHR30469">
    <property type="entry name" value="MULTIDRUG RESISTANCE PROTEIN MDTA"/>
    <property type="match status" value="1"/>
</dbReference>
<comment type="similarity">
    <text evidence="1">Belongs to the membrane fusion protein (MFP) (TC 8.A.1) family.</text>
</comment>
<feature type="domain" description="Multidrug resistance protein MdtA-like barrel-sandwich hybrid" evidence="5">
    <location>
        <begin position="110"/>
        <end position="259"/>
    </location>
</feature>
<keyword evidence="4" id="KW-0812">Transmembrane</keyword>
<evidence type="ECO:0000256" key="3">
    <source>
        <dbReference type="SAM" id="MobiDB-lite"/>
    </source>
</evidence>
<dbReference type="PANTHER" id="PTHR30469:SF37">
    <property type="entry name" value="RAGD PROTEIN"/>
    <property type="match status" value="1"/>
</dbReference>
<reference evidence="7 8" key="1">
    <citation type="submission" date="2021-12" db="EMBL/GenBank/DDBJ databases">
        <title>Discovery of the Pendulisporaceae a myxobacterial family with distinct sporulation behavior and unique specialized metabolism.</title>
        <authorList>
            <person name="Garcia R."/>
            <person name="Popoff A."/>
            <person name="Bader C.D."/>
            <person name="Loehr J."/>
            <person name="Walesch S."/>
            <person name="Walt C."/>
            <person name="Boldt J."/>
            <person name="Bunk B."/>
            <person name="Haeckl F.J.F.P.J."/>
            <person name="Gunesch A.P."/>
            <person name="Birkelbach J."/>
            <person name="Nuebel U."/>
            <person name="Pietschmann T."/>
            <person name="Bach T."/>
            <person name="Mueller R."/>
        </authorList>
    </citation>
    <scope>NUCLEOTIDE SEQUENCE [LARGE SCALE GENOMIC DNA]</scope>
    <source>
        <strain evidence="7 8">MSr12523</strain>
    </source>
</reference>
<keyword evidence="4" id="KW-1133">Transmembrane helix</keyword>
<feature type="transmembrane region" description="Helical" evidence="4">
    <location>
        <begin position="39"/>
        <end position="59"/>
    </location>
</feature>
<evidence type="ECO:0000256" key="4">
    <source>
        <dbReference type="SAM" id="Phobius"/>
    </source>
</evidence>
<dbReference type="SUPFAM" id="SSF111369">
    <property type="entry name" value="HlyD-like secretion proteins"/>
    <property type="match status" value="1"/>
</dbReference>
<accession>A0ABZ2KL29</accession>
<feature type="compositionally biased region" description="Low complexity" evidence="3">
    <location>
        <begin position="11"/>
        <end position="23"/>
    </location>
</feature>
<proteinExistence type="inferred from homology"/>
<feature type="coiled-coil region" evidence="2">
    <location>
        <begin position="140"/>
        <end position="167"/>
    </location>
</feature>
<dbReference type="Pfam" id="PF25954">
    <property type="entry name" value="Beta-barrel_RND_2"/>
    <property type="match status" value="1"/>
</dbReference>
<dbReference type="Gene3D" id="2.40.30.170">
    <property type="match status" value="1"/>
</dbReference>
<evidence type="ECO:0000313" key="8">
    <source>
        <dbReference type="Proteomes" id="UP001379533"/>
    </source>
</evidence>
<evidence type="ECO:0000313" key="7">
    <source>
        <dbReference type="EMBL" id="WXA98320.1"/>
    </source>
</evidence>
<sequence length="420" mass="44995">MSPRDHEAREQTPPAETTETTDTLGFALPEPATLTKTRVVSLALGALVVMGGAFLLGYLPKRQARAALEESTKVAAQTSARVAVISAKVSASDRAILLPGSVQPLEETVIYPRANGYTRRWVADIGDKVKEGQLLAEIDTPELDQELEQARAQLAQASAAIAQANANRDFSKSTFERYKQLTSAGLASQQDLEQRRAQSLVDEANVGVSHANVEAQQANIRRLTQLKSFARVVAPFDGTITSRTIERGALVAMGNTTPLFKIAATDPMRVFVQVPQDVAPSVKTGLNAKVGVREYPNKAFEGTIWRAAGALDSASRTMNTVVRVANPTGELLAGMYAQVSLTLPTPHRVLELPSTAILSDAKGVRVAIVDNDNKIRLVPIVIERDTGATIEISSGLEGNEKIVKIVGADLFDGKTVEVVP</sequence>
<evidence type="ECO:0000256" key="2">
    <source>
        <dbReference type="SAM" id="Coils"/>
    </source>
</evidence>
<protein>
    <submittedName>
        <fullName evidence="7">Efflux RND transporter periplasmic adaptor subunit</fullName>
    </submittedName>
</protein>
<gene>
    <name evidence="7" type="ORF">LZC95_15950</name>
</gene>
<dbReference type="InterPro" id="IPR006143">
    <property type="entry name" value="RND_pump_MFP"/>
</dbReference>
<organism evidence="7 8">
    <name type="scientific">Pendulispora brunnea</name>
    <dbReference type="NCBI Taxonomy" id="2905690"/>
    <lineage>
        <taxon>Bacteria</taxon>
        <taxon>Pseudomonadati</taxon>
        <taxon>Myxococcota</taxon>
        <taxon>Myxococcia</taxon>
        <taxon>Myxococcales</taxon>
        <taxon>Sorangiineae</taxon>
        <taxon>Pendulisporaceae</taxon>
        <taxon>Pendulispora</taxon>
    </lineage>
</organism>
<dbReference type="EMBL" id="CP089982">
    <property type="protein sequence ID" value="WXA98320.1"/>
    <property type="molecule type" value="Genomic_DNA"/>
</dbReference>
<keyword evidence="4" id="KW-0472">Membrane</keyword>
<dbReference type="NCBIfam" id="TIGR01730">
    <property type="entry name" value="RND_mfp"/>
    <property type="match status" value="1"/>
</dbReference>
<dbReference type="Proteomes" id="UP001379533">
    <property type="component" value="Chromosome"/>
</dbReference>
<dbReference type="InterPro" id="IPR058625">
    <property type="entry name" value="MdtA-like_BSH"/>
</dbReference>
<dbReference type="Pfam" id="PF25917">
    <property type="entry name" value="BSH_RND"/>
    <property type="match status" value="1"/>
</dbReference>
<name>A0ABZ2KL29_9BACT</name>